<keyword evidence="2" id="KW-1185">Reference proteome</keyword>
<organism evidence="1 2">
    <name type="scientific">Dunaliella salina</name>
    <name type="common">Green alga</name>
    <name type="synonym">Protococcus salinus</name>
    <dbReference type="NCBI Taxonomy" id="3046"/>
    <lineage>
        <taxon>Eukaryota</taxon>
        <taxon>Viridiplantae</taxon>
        <taxon>Chlorophyta</taxon>
        <taxon>core chlorophytes</taxon>
        <taxon>Chlorophyceae</taxon>
        <taxon>CS clade</taxon>
        <taxon>Chlamydomonadales</taxon>
        <taxon>Dunaliellaceae</taxon>
        <taxon>Dunaliella</taxon>
    </lineage>
</organism>
<dbReference type="SUPFAM" id="SSF63829">
    <property type="entry name" value="Calcium-dependent phosphotriesterase"/>
    <property type="match status" value="1"/>
</dbReference>
<accession>A0ABQ7GK05</accession>
<reference evidence="1" key="1">
    <citation type="submission" date="2017-08" db="EMBL/GenBank/DDBJ databases">
        <authorList>
            <person name="Polle J.E."/>
            <person name="Barry K."/>
            <person name="Cushman J."/>
            <person name="Schmutz J."/>
            <person name="Tran D."/>
            <person name="Hathwaick L.T."/>
            <person name="Yim W.C."/>
            <person name="Jenkins J."/>
            <person name="Mckie-Krisberg Z.M."/>
            <person name="Prochnik S."/>
            <person name="Lindquist E."/>
            <person name="Dockter R.B."/>
            <person name="Adam C."/>
            <person name="Molina H."/>
            <person name="Bunkerborg J."/>
            <person name="Jin E."/>
            <person name="Buchheim M."/>
            <person name="Magnuson J."/>
        </authorList>
    </citation>
    <scope>NUCLEOTIDE SEQUENCE</scope>
    <source>
        <strain evidence="1">CCAP 19/18</strain>
    </source>
</reference>
<dbReference type="Proteomes" id="UP000815325">
    <property type="component" value="Unassembled WGS sequence"/>
</dbReference>
<sequence>MHNQGQPTFALAIQELLILRSAQSMETALQTWSPGISARHWSTNPLAWWCFLLVTAFVNNNNLVNMRFLAARPNSDWVFILSANDLYAVHAAFPNSEELVQLDVVASSYPGSMHFGGQDTLYVLEETLDKGQGKVHRIVFEALADNLKIDSSTVILDCNSVAVAACSRPVGVTFDAARNRLYIASKDGGDAILSCDMGVDGSDCPATLRLIAGGNGVGVKGSPVGTQAVIGRPRELVLSADGSRLFVAVEFGIMVAALDEPGIPVTVLFGSSDSGYNGGNAVVPRAIASNLIHQFVINNAGNEIIFTDFAHRVRSFTCPDSETIDGIHGACTGALFPISLYMKVEKSGRIVRSCPDGSWITEVSGITLFGTVIFSITSIKCSDGTSIVVRNDNGGNPFSLSCEQGFSGFKAGVATSTPRVAGGQLLCGLTWQDIPGSGTATSFDDMSYNTQCPNSPGFNAITVDYQTSIDYLAVVSFSCQIFSSLRGSPVFQIDSPNSVGKYSPLFIHSCPAGGSMTRLWGKTSTSDTSASAGDIVYGITSIQPKSLKVAAGRTVVCPTCRGSAGTRGHQLWVHLMLQHLIQILSQNVLLDPQV</sequence>
<name>A0ABQ7GK05_DUNSA</name>
<evidence type="ECO:0008006" key="3">
    <source>
        <dbReference type="Google" id="ProtNLM"/>
    </source>
</evidence>
<proteinExistence type="predicted"/>
<evidence type="ECO:0000313" key="2">
    <source>
        <dbReference type="Proteomes" id="UP000815325"/>
    </source>
</evidence>
<protein>
    <recommendedName>
        <fullName evidence="3">Encoded protein</fullName>
    </recommendedName>
</protein>
<comment type="caution">
    <text evidence="1">The sequence shown here is derived from an EMBL/GenBank/DDBJ whole genome shotgun (WGS) entry which is preliminary data.</text>
</comment>
<dbReference type="EMBL" id="MU069729">
    <property type="protein sequence ID" value="KAF5834945.1"/>
    <property type="molecule type" value="Genomic_DNA"/>
</dbReference>
<gene>
    <name evidence="1" type="ORF">DUNSADRAFT_8093</name>
</gene>
<evidence type="ECO:0000313" key="1">
    <source>
        <dbReference type="EMBL" id="KAF5834945.1"/>
    </source>
</evidence>